<name>A0A9X2E5W9_9NOCA</name>
<accession>A0A9X2E5W9</accession>
<keyword evidence="3" id="KW-1185">Reference proteome</keyword>
<reference evidence="2" key="1">
    <citation type="submission" date="2022-06" db="EMBL/GenBank/DDBJ databases">
        <title>Novel species in genus nocardia.</title>
        <authorList>
            <person name="Li F."/>
        </authorList>
    </citation>
    <scope>NUCLEOTIDE SEQUENCE</scope>
    <source>
        <strain evidence="2">CDC141</strain>
    </source>
</reference>
<dbReference type="AlphaFoldDB" id="A0A9X2E5W9"/>
<evidence type="ECO:0000313" key="2">
    <source>
        <dbReference type="EMBL" id="MCM6774394.1"/>
    </source>
</evidence>
<comment type="caution">
    <text evidence="2">The sequence shown here is derived from an EMBL/GenBank/DDBJ whole genome shotgun (WGS) entry which is preliminary data.</text>
</comment>
<gene>
    <name evidence="2" type="ORF">NDR86_12995</name>
</gene>
<protein>
    <recommendedName>
        <fullName evidence="4">Transmembrane protein</fullName>
    </recommendedName>
</protein>
<proteinExistence type="predicted"/>
<feature type="compositionally biased region" description="Low complexity" evidence="1">
    <location>
        <begin position="112"/>
        <end position="126"/>
    </location>
</feature>
<dbReference type="EMBL" id="JAMRXG010000005">
    <property type="protein sequence ID" value="MCM6774394.1"/>
    <property type="molecule type" value="Genomic_DNA"/>
</dbReference>
<evidence type="ECO:0008006" key="4">
    <source>
        <dbReference type="Google" id="ProtNLM"/>
    </source>
</evidence>
<evidence type="ECO:0000256" key="1">
    <source>
        <dbReference type="SAM" id="MobiDB-lite"/>
    </source>
</evidence>
<dbReference type="RefSeq" id="WP_251911950.1">
    <property type="nucleotide sequence ID" value="NZ_JAMRXG010000005.1"/>
</dbReference>
<sequence length="139" mass="13342">MSIASGTAKALGATASAAGKAVGTVGGAAVGATTGAARGMVSGAVSGARRGMDAPTATALGVAAAGVVGLVEWPVVAAASGIAGIAYLARRGKDQPAQQDSAPKPRTETKSAAPARTRRPASAQPRKTSGRSRPAHGTK</sequence>
<feature type="compositionally biased region" description="Basic residues" evidence="1">
    <location>
        <begin position="128"/>
        <end position="139"/>
    </location>
</feature>
<feature type="region of interest" description="Disordered" evidence="1">
    <location>
        <begin position="91"/>
        <end position="139"/>
    </location>
</feature>
<evidence type="ECO:0000313" key="3">
    <source>
        <dbReference type="Proteomes" id="UP001139157"/>
    </source>
</evidence>
<dbReference type="Proteomes" id="UP001139157">
    <property type="component" value="Unassembled WGS sequence"/>
</dbReference>
<organism evidence="2 3">
    <name type="scientific">Nocardia pulmonis</name>
    <dbReference type="NCBI Taxonomy" id="2951408"/>
    <lineage>
        <taxon>Bacteria</taxon>
        <taxon>Bacillati</taxon>
        <taxon>Actinomycetota</taxon>
        <taxon>Actinomycetes</taxon>
        <taxon>Mycobacteriales</taxon>
        <taxon>Nocardiaceae</taxon>
        <taxon>Nocardia</taxon>
    </lineage>
</organism>